<dbReference type="EMBL" id="CP001998">
    <property type="protein sequence ID" value="ADE55273.1"/>
    <property type="molecule type" value="Genomic_DNA"/>
</dbReference>
<dbReference type="InterPro" id="IPR023614">
    <property type="entry name" value="Porin_dom_sf"/>
</dbReference>
<proteinExistence type="predicted"/>
<evidence type="ECO:0000313" key="3">
    <source>
        <dbReference type="Proteomes" id="UP000000925"/>
    </source>
</evidence>
<organism evidence="2 3">
    <name type="scientific">Coraliomargarita akajimensis (strain DSM 45221 / IAM 15411 / JCM 23193 / KCTC 12865 / 04OKA010-24)</name>
    <dbReference type="NCBI Taxonomy" id="583355"/>
    <lineage>
        <taxon>Bacteria</taxon>
        <taxon>Pseudomonadati</taxon>
        <taxon>Verrucomicrobiota</taxon>
        <taxon>Opitutia</taxon>
        <taxon>Puniceicoccales</taxon>
        <taxon>Coraliomargaritaceae</taxon>
        <taxon>Coraliomargarita</taxon>
    </lineage>
</organism>
<keyword evidence="1" id="KW-0732">Signal</keyword>
<dbReference type="OrthoDB" id="178488at2"/>
<accession>D5EMN3</accession>
<dbReference type="RefSeq" id="WP_013043995.1">
    <property type="nucleotide sequence ID" value="NC_014008.1"/>
</dbReference>
<gene>
    <name evidence="2" type="ordered locus">Caka_2256</name>
</gene>
<dbReference type="AlphaFoldDB" id="D5EMN3"/>
<dbReference type="HOGENOM" id="CLU_041542_0_0_0"/>
<dbReference type="KEGG" id="caa:Caka_2256"/>
<keyword evidence="3" id="KW-1185">Reference proteome</keyword>
<evidence type="ECO:0000313" key="2">
    <source>
        <dbReference type="EMBL" id="ADE55273.1"/>
    </source>
</evidence>
<dbReference type="eggNOG" id="COG3746">
    <property type="taxonomic scope" value="Bacteria"/>
</dbReference>
<sequence length="373" mass="41852">MNNTSTLLGLSAALVSSSLFAAESEQSTLDKIFGAATFYENKDASVIQKIAFTGRLQYDYSYFSDSETGLEADETNWRRARAGFKIQTFDNFTIHAEMDMDLENYDPVYNQLTDAYIAYQPSKNLKFKLGKQSAGFTLAGATSSKKLLTAERSLIGDNIWFKREYFVGATAAGKQDAWRWKAGVFSGSKGAEFDNALSVNYFGLLSGGYDFAEKFGVDQALVRLDYIYQEEPDASDINDDLIGTAPHEHVISLSYQYENGAFGTRTDLAYAKSFDGNELFGFELMPYYDITDMFQVVGSWTYINSAEPSQISLSKYEKAIATGKVETANQFYAGLNTYFYGHKLKWQNGVQYTRAESNDYDGWGFTSAFRLSW</sequence>
<dbReference type="Gene3D" id="2.40.160.10">
    <property type="entry name" value="Porin"/>
    <property type="match status" value="1"/>
</dbReference>
<feature type="signal peptide" evidence="1">
    <location>
        <begin position="1"/>
        <end position="21"/>
    </location>
</feature>
<name>D5EMN3_CORAD</name>
<dbReference type="Proteomes" id="UP000000925">
    <property type="component" value="Chromosome"/>
</dbReference>
<dbReference type="SUPFAM" id="SSF56935">
    <property type="entry name" value="Porins"/>
    <property type="match status" value="1"/>
</dbReference>
<feature type="chain" id="PRO_5003071284" evidence="1">
    <location>
        <begin position="22"/>
        <end position="373"/>
    </location>
</feature>
<evidence type="ECO:0000256" key="1">
    <source>
        <dbReference type="SAM" id="SignalP"/>
    </source>
</evidence>
<dbReference type="InterPro" id="IPR010870">
    <property type="entry name" value="Porin_O/P"/>
</dbReference>
<dbReference type="TCDB" id="1.B.5.1.8">
    <property type="family name" value="the pseudomonas oprp porin (pop) family"/>
</dbReference>
<protein>
    <submittedName>
        <fullName evidence="2">Phosphate-selective porin O and P</fullName>
    </submittedName>
</protein>
<dbReference type="STRING" id="583355.Caka_2256"/>
<dbReference type="Pfam" id="PF07396">
    <property type="entry name" value="Porin_O_P"/>
    <property type="match status" value="1"/>
</dbReference>
<reference evidence="2 3" key="1">
    <citation type="journal article" date="2010" name="Stand. Genomic Sci.">
        <title>Complete genome sequence of Coraliomargarita akajimensis type strain (04OKA010-24).</title>
        <authorList>
            <person name="Mavromatis K."/>
            <person name="Abt B."/>
            <person name="Brambilla E."/>
            <person name="Lapidus A."/>
            <person name="Copeland A."/>
            <person name="Deshpande S."/>
            <person name="Nolan M."/>
            <person name="Lucas S."/>
            <person name="Tice H."/>
            <person name="Cheng J.F."/>
            <person name="Han C."/>
            <person name="Detter J.C."/>
            <person name="Woyke T."/>
            <person name="Goodwin L."/>
            <person name="Pitluck S."/>
            <person name="Held B."/>
            <person name="Brettin T."/>
            <person name="Tapia R."/>
            <person name="Ivanova N."/>
            <person name="Mikhailova N."/>
            <person name="Pati A."/>
            <person name="Liolios K."/>
            <person name="Chen A."/>
            <person name="Palaniappan K."/>
            <person name="Land M."/>
            <person name="Hauser L."/>
            <person name="Chang Y.J."/>
            <person name="Jeffries C.D."/>
            <person name="Rohde M."/>
            <person name="Goker M."/>
            <person name="Bristow J."/>
            <person name="Eisen J.A."/>
            <person name="Markowitz V."/>
            <person name="Hugenholtz P."/>
            <person name="Klenk H.P."/>
            <person name="Kyrpides N.C."/>
        </authorList>
    </citation>
    <scope>NUCLEOTIDE SEQUENCE [LARGE SCALE GENOMIC DNA]</scope>
    <source>
        <strain evidence="3">DSM 45221 / IAM 15411 / JCM 23193 / KCTC 12865</strain>
    </source>
</reference>